<organism evidence="1 2">
    <name type="scientific">Seminavis robusta</name>
    <dbReference type="NCBI Taxonomy" id="568900"/>
    <lineage>
        <taxon>Eukaryota</taxon>
        <taxon>Sar</taxon>
        <taxon>Stramenopiles</taxon>
        <taxon>Ochrophyta</taxon>
        <taxon>Bacillariophyta</taxon>
        <taxon>Bacillariophyceae</taxon>
        <taxon>Bacillariophycidae</taxon>
        <taxon>Naviculales</taxon>
        <taxon>Naviculaceae</taxon>
        <taxon>Seminavis</taxon>
    </lineage>
</organism>
<accession>A0A9N8F190</accession>
<dbReference type="AlphaFoldDB" id="A0A9N8F190"/>
<protein>
    <submittedName>
        <fullName evidence="1">Uncharacterized protein</fullName>
    </submittedName>
</protein>
<evidence type="ECO:0000313" key="2">
    <source>
        <dbReference type="Proteomes" id="UP001153069"/>
    </source>
</evidence>
<sequence>MGTSTIKAKTDFGIRTQNSHREPTLQREDVRRRQSQEWLVPIVDKWGANGMEHKRARPRETTSVAISDRRHSSRVSLPPTTIYTKALEAQETIPTKPKRRRGHLALSNATFQLPNVDPGGELSVLGLPDKHKRAMSNKVCKWLARWVRDNDVGPMEIVFSPGRRWKSWDSTGSLKKHEMI</sequence>
<proteinExistence type="predicted"/>
<dbReference type="Proteomes" id="UP001153069">
    <property type="component" value="Unassembled WGS sequence"/>
</dbReference>
<name>A0A9N8F190_9STRA</name>
<evidence type="ECO:0000313" key="1">
    <source>
        <dbReference type="EMBL" id="CAB9530673.1"/>
    </source>
</evidence>
<gene>
    <name evidence="1" type="ORF">SEMRO_2983_G341570.1</name>
</gene>
<dbReference type="EMBL" id="CAICTM010002981">
    <property type="protein sequence ID" value="CAB9530673.1"/>
    <property type="molecule type" value="Genomic_DNA"/>
</dbReference>
<reference evidence="1" key="1">
    <citation type="submission" date="2020-06" db="EMBL/GenBank/DDBJ databases">
        <authorList>
            <consortium name="Plant Systems Biology data submission"/>
        </authorList>
    </citation>
    <scope>NUCLEOTIDE SEQUENCE</scope>
    <source>
        <strain evidence="1">D6</strain>
    </source>
</reference>
<comment type="caution">
    <text evidence="1">The sequence shown here is derived from an EMBL/GenBank/DDBJ whole genome shotgun (WGS) entry which is preliminary data.</text>
</comment>
<keyword evidence="2" id="KW-1185">Reference proteome</keyword>